<dbReference type="GO" id="GO:0004657">
    <property type="term" value="F:proline dehydrogenase activity"/>
    <property type="evidence" value="ECO:0007669"/>
    <property type="project" value="UniProtKB-EC"/>
</dbReference>
<feature type="binding site" evidence="10">
    <location>
        <position position="194"/>
    </location>
    <ligand>
        <name>FAD</name>
        <dbReference type="ChEBI" id="CHEBI:57692"/>
    </ligand>
</feature>
<dbReference type="EC" id="1.5.5.2" evidence="2"/>
<evidence type="ECO:0000256" key="2">
    <source>
        <dbReference type="ARBA" id="ARBA00012695"/>
    </source>
</evidence>
<comment type="cofactor">
    <cofactor evidence="10">
        <name>FAD</name>
        <dbReference type="ChEBI" id="CHEBI:57692"/>
    </cofactor>
    <text evidence="10">Binds 1 FAD per subunit.</text>
</comment>
<dbReference type="AlphaFoldDB" id="A0A7H8T0W2"/>
<dbReference type="Gene3D" id="3.20.20.220">
    <property type="match status" value="1"/>
</dbReference>
<feature type="binding site" evidence="9">
    <location>
        <position position="131"/>
    </location>
    <ligand>
        <name>substrate</name>
    </ligand>
</feature>
<dbReference type="EMBL" id="CP056041">
    <property type="protein sequence ID" value="QKZ17149.1"/>
    <property type="molecule type" value="Genomic_DNA"/>
</dbReference>
<dbReference type="Proteomes" id="UP000509418">
    <property type="component" value="Chromosome"/>
</dbReference>
<feature type="binding site" evidence="10">
    <location>
        <begin position="218"/>
        <end position="220"/>
    </location>
    <ligand>
        <name>FAD</name>
        <dbReference type="ChEBI" id="CHEBI:57692"/>
    </ligand>
</feature>
<keyword evidence="3" id="KW-0285">Flavoprotein</keyword>
<gene>
    <name evidence="12" type="ORF">HUT05_07080</name>
</gene>
<evidence type="ECO:0000313" key="13">
    <source>
        <dbReference type="Proteomes" id="UP000509418"/>
    </source>
</evidence>
<dbReference type="InterPro" id="IPR029041">
    <property type="entry name" value="FAD-linked_oxidoreductase-like"/>
</dbReference>
<dbReference type="InterPro" id="IPR008219">
    <property type="entry name" value="PRODH_bac_arc"/>
</dbReference>
<reference evidence="12 13" key="1">
    <citation type="submission" date="2020-06" db="EMBL/GenBank/DDBJ databases">
        <title>Genome mining for natural products.</title>
        <authorList>
            <person name="Zhang B."/>
            <person name="Shi J."/>
            <person name="Ge H."/>
        </authorList>
    </citation>
    <scope>NUCLEOTIDE SEQUENCE [LARGE SCALE GENOMIC DNA]</scope>
    <source>
        <strain evidence="12 13">NA02069</strain>
    </source>
</reference>
<evidence type="ECO:0000256" key="4">
    <source>
        <dbReference type="ARBA" id="ARBA00022741"/>
    </source>
</evidence>
<name>A0A7H8T0W2_STRCX</name>
<keyword evidence="5 10" id="KW-0274">FAD</keyword>
<evidence type="ECO:0000313" key="12">
    <source>
        <dbReference type="EMBL" id="QKZ17149.1"/>
    </source>
</evidence>
<evidence type="ECO:0000256" key="3">
    <source>
        <dbReference type="ARBA" id="ARBA00022630"/>
    </source>
</evidence>
<evidence type="ECO:0000256" key="9">
    <source>
        <dbReference type="PIRSR" id="PIRSR000196-1"/>
    </source>
</evidence>
<organism evidence="12 13">
    <name type="scientific">Streptomyces chartreusis</name>
    <dbReference type="NCBI Taxonomy" id="1969"/>
    <lineage>
        <taxon>Bacteria</taxon>
        <taxon>Bacillati</taxon>
        <taxon>Actinomycetota</taxon>
        <taxon>Actinomycetes</taxon>
        <taxon>Kitasatosporales</taxon>
        <taxon>Streptomycetaceae</taxon>
        <taxon>Streptomyces</taxon>
    </lineage>
</organism>
<evidence type="ECO:0000259" key="11">
    <source>
        <dbReference type="Pfam" id="PF01619"/>
    </source>
</evidence>
<evidence type="ECO:0000256" key="10">
    <source>
        <dbReference type="PIRSR" id="PIRSR000196-2"/>
    </source>
</evidence>
<accession>A0A7H8T0W2</accession>
<dbReference type="RefSeq" id="WP_176574545.1">
    <property type="nucleotide sequence ID" value="NZ_CP056041.1"/>
</dbReference>
<evidence type="ECO:0000256" key="6">
    <source>
        <dbReference type="ARBA" id="ARBA00023002"/>
    </source>
</evidence>
<keyword evidence="4 10" id="KW-0547">Nucleotide-binding</keyword>
<evidence type="ECO:0000256" key="8">
    <source>
        <dbReference type="ARBA" id="ARBA00048779"/>
    </source>
</evidence>
<evidence type="ECO:0000256" key="7">
    <source>
        <dbReference type="ARBA" id="ARBA00023062"/>
    </source>
</evidence>
<dbReference type="GO" id="GO:0010133">
    <property type="term" value="P:L-proline catabolic process to L-glutamate"/>
    <property type="evidence" value="ECO:0007669"/>
    <property type="project" value="UniProtKB-UniPathway"/>
</dbReference>
<feature type="domain" description="Proline dehydrogenase" evidence="11">
    <location>
        <begin position="80"/>
        <end position="328"/>
    </location>
</feature>
<dbReference type="PIRSF" id="PIRSF000196">
    <property type="entry name" value="Pro_dehydrog"/>
    <property type="match status" value="1"/>
</dbReference>
<evidence type="ECO:0000256" key="1">
    <source>
        <dbReference type="ARBA" id="ARBA00004739"/>
    </source>
</evidence>
<feature type="binding site" evidence="9">
    <location>
        <position position="319"/>
    </location>
    <ligand>
        <name>substrate</name>
    </ligand>
</feature>
<dbReference type="InterPro" id="IPR015659">
    <property type="entry name" value="Proline_oxidase"/>
</dbReference>
<dbReference type="PANTHER" id="PTHR13914:SF0">
    <property type="entry name" value="PROLINE DEHYDROGENASE 1, MITOCHONDRIAL"/>
    <property type="match status" value="1"/>
</dbReference>
<keyword evidence="13" id="KW-1185">Reference proteome</keyword>
<comment type="catalytic activity">
    <reaction evidence="8">
        <text>L-proline + a quinone = (S)-1-pyrroline-5-carboxylate + a quinol + H(+)</text>
        <dbReference type="Rhea" id="RHEA:23784"/>
        <dbReference type="ChEBI" id="CHEBI:15378"/>
        <dbReference type="ChEBI" id="CHEBI:17388"/>
        <dbReference type="ChEBI" id="CHEBI:24646"/>
        <dbReference type="ChEBI" id="CHEBI:60039"/>
        <dbReference type="ChEBI" id="CHEBI:132124"/>
        <dbReference type="EC" id="1.5.5.2"/>
    </reaction>
</comment>
<protein>
    <recommendedName>
        <fullName evidence="2">proline dehydrogenase</fullName>
        <ecNumber evidence="2">1.5.5.2</ecNumber>
    </recommendedName>
</protein>
<comment type="pathway">
    <text evidence="1">Amino-acid degradation; L-proline degradation into L-glutamate; L-glutamate from L-proline: step 1/2.</text>
</comment>
<dbReference type="GO" id="GO:0000166">
    <property type="term" value="F:nucleotide binding"/>
    <property type="evidence" value="ECO:0007669"/>
    <property type="project" value="UniProtKB-KW"/>
</dbReference>
<feature type="binding site" evidence="10">
    <location>
        <begin position="257"/>
        <end position="258"/>
    </location>
    <ligand>
        <name>FAD</name>
        <dbReference type="ChEBI" id="CHEBI:57692"/>
    </ligand>
</feature>
<feature type="binding site" evidence="10">
    <location>
        <position position="166"/>
    </location>
    <ligand>
        <name>FAD</name>
        <dbReference type="ChEBI" id="CHEBI:57692"/>
    </ligand>
</feature>
<dbReference type="PANTHER" id="PTHR13914">
    <property type="entry name" value="PROLINE OXIDASE"/>
    <property type="match status" value="1"/>
</dbReference>
<dbReference type="SUPFAM" id="SSF51730">
    <property type="entry name" value="FAD-linked oxidoreductase"/>
    <property type="match status" value="1"/>
</dbReference>
<keyword evidence="6" id="KW-0560">Oxidoreductase</keyword>
<sequence length="338" mass="37834">MTVKGCAVCDHPIRSWLNTTTNQFFLPSLRDLGIDVISHVLLRAAQNKKLENLVSGHPLTRGLVSRYVAGVTCEEAILVARQLKGEGINVSLDLLGEQVDDLAESAAATDHYIDTVHAIAEQAPEATVSVKLSQLGIAVDPQVCAKNLNRLLEAAEEVGVVVEVDMEHSSVGRPTLETFREALPRYPHTRVAIQAAMRRTPEDLESFTNTKPRLRLVKGAYDEPLTRALRDRKEITAQYQHLTGWILAHCPDPAFGTHDDACIEHVKKAAVAAGLGKDDFEFQMLYGVRRDVQRQLVRDGYRVRLYVPFGTQWYPYLMRRMAERPANLLFFLRSLVGR</sequence>
<evidence type="ECO:0000256" key="5">
    <source>
        <dbReference type="ARBA" id="ARBA00022827"/>
    </source>
</evidence>
<feature type="binding site" evidence="9">
    <location>
        <position position="320"/>
    </location>
    <ligand>
        <name>substrate</name>
    </ligand>
</feature>
<proteinExistence type="predicted"/>
<dbReference type="InterPro" id="IPR002872">
    <property type="entry name" value="Proline_DH_dom"/>
</dbReference>
<dbReference type="Pfam" id="PF01619">
    <property type="entry name" value="Pro_dh"/>
    <property type="match status" value="1"/>
</dbReference>
<keyword evidence="7" id="KW-0642">Proline metabolism</keyword>
<dbReference type="UniPathway" id="UPA00261">
    <property type="reaction ID" value="UER00373"/>
</dbReference>